<dbReference type="InterPro" id="IPR002130">
    <property type="entry name" value="Cyclophilin-type_PPIase_dom"/>
</dbReference>
<protein>
    <recommendedName>
        <fullName evidence="1">PPIase cyclophilin-type domain-containing protein</fullName>
    </recommendedName>
</protein>
<dbReference type="OrthoDB" id="193499at2759"/>
<organism evidence="2 3">
    <name type="scientific">Drosophila kikkawai</name>
    <name type="common">Fruit fly</name>
    <dbReference type="NCBI Taxonomy" id="30033"/>
    <lineage>
        <taxon>Eukaryota</taxon>
        <taxon>Metazoa</taxon>
        <taxon>Ecdysozoa</taxon>
        <taxon>Arthropoda</taxon>
        <taxon>Hexapoda</taxon>
        <taxon>Insecta</taxon>
        <taxon>Pterygota</taxon>
        <taxon>Neoptera</taxon>
        <taxon>Endopterygota</taxon>
        <taxon>Diptera</taxon>
        <taxon>Brachycera</taxon>
        <taxon>Muscomorpha</taxon>
        <taxon>Ephydroidea</taxon>
        <taxon>Drosophilidae</taxon>
        <taxon>Drosophila</taxon>
        <taxon>Sophophora</taxon>
    </lineage>
</organism>
<reference evidence="3" key="2">
    <citation type="submission" date="2025-08" db="UniProtKB">
        <authorList>
            <consortium name="RefSeq"/>
        </authorList>
    </citation>
    <scope>IDENTIFICATION</scope>
    <source>
        <strain evidence="3">14028-0561.14</strain>
        <tissue evidence="3">Whole fly</tissue>
    </source>
</reference>
<dbReference type="PROSITE" id="PS50072">
    <property type="entry name" value="CSA_PPIASE_2"/>
    <property type="match status" value="1"/>
</dbReference>
<name>A0A6P4I2S5_DROKI</name>
<dbReference type="GO" id="GO:0003755">
    <property type="term" value="F:peptidyl-prolyl cis-trans isomerase activity"/>
    <property type="evidence" value="ECO:0007669"/>
    <property type="project" value="InterPro"/>
</dbReference>
<dbReference type="InterPro" id="IPR029000">
    <property type="entry name" value="Cyclophilin-like_dom_sf"/>
</dbReference>
<dbReference type="GeneID" id="108070773"/>
<dbReference type="RefSeq" id="XP_017016861.1">
    <property type="nucleotide sequence ID" value="XM_017161372.3"/>
</dbReference>
<dbReference type="Pfam" id="PF00160">
    <property type="entry name" value="Pro_isomerase"/>
    <property type="match status" value="1"/>
</dbReference>
<dbReference type="Gene3D" id="2.40.100.10">
    <property type="entry name" value="Cyclophilin-like"/>
    <property type="match status" value="1"/>
</dbReference>
<keyword evidence="2" id="KW-1185">Reference proteome</keyword>
<evidence type="ECO:0000313" key="2">
    <source>
        <dbReference type="Proteomes" id="UP001652661"/>
    </source>
</evidence>
<reference evidence="2" key="1">
    <citation type="submission" date="2025-05" db="UniProtKB">
        <authorList>
            <consortium name="RefSeq"/>
        </authorList>
    </citation>
    <scope>NUCLEOTIDE SEQUENCE [LARGE SCALE GENOMIC DNA]</scope>
    <source>
        <strain evidence="2">14028-0561.14</strain>
    </source>
</reference>
<dbReference type="SUPFAM" id="SSF50891">
    <property type="entry name" value="Cyclophilin-like"/>
    <property type="match status" value="1"/>
</dbReference>
<dbReference type="Proteomes" id="UP001652661">
    <property type="component" value="Chromosome 2R"/>
</dbReference>
<sequence>MFIRGDATRGARDTGIIPQVPSSMTPYVAAVKRGPYTMTNPVYNNPNPHLVAFDGQVADTTQKHTFNINKQALMSNYRHHQRLIPVAIGKHSLSRSRSNLVTNEQRALYRQHRERMSQVKGKVNTYLPPPKIKIEGNGMELSYMEMLTALYKKSNNTLRTFTKSPERLAEGRWRNATVARNKEQRQLENNKKFHKGGELFDTMAAKSKKSEGSFTYEIPMHVLHRYENLMDQCDVGVLCKLLRPQIYLDIEVPDCRLQGRLCIQLFTEACPQVVLEFMRVCTRNCTQSIAFTRALSPIWLEGKIEMDSERNRGLTNIEHDFETLNHGVDAGILSFPSRYVRATACSAVNFTISFKPLSTLNGRRIAFGKVRKGMQFLSKIHDAIGHLASAHNKIFLTDCGIL</sequence>
<feature type="domain" description="PPIase cyclophilin-type" evidence="1">
    <location>
        <begin position="259"/>
        <end position="401"/>
    </location>
</feature>
<gene>
    <name evidence="3" type="primary">LOC108070773</name>
</gene>
<evidence type="ECO:0000313" key="3">
    <source>
        <dbReference type="RefSeq" id="XP_017016861.1"/>
    </source>
</evidence>
<dbReference type="AlphaFoldDB" id="A0A6P4I2S5"/>
<evidence type="ECO:0000259" key="1">
    <source>
        <dbReference type="PROSITE" id="PS50072"/>
    </source>
</evidence>
<proteinExistence type="predicted"/>
<accession>A0A6P4I2S5</accession>